<feature type="signal peptide" evidence="1">
    <location>
        <begin position="1"/>
        <end position="19"/>
    </location>
</feature>
<dbReference type="Pfam" id="PF04264">
    <property type="entry name" value="YceI"/>
    <property type="match status" value="1"/>
</dbReference>
<dbReference type="OrthoDB" id="9811006at2"/>
<proteinExistence type="predicted"/>
<dbReference type="InterPro" id="IPR036761">
    <property type="entry name" value="TTHA0802/YceI-like_sf"/>
</dbReference>
<evidence type="ECO:0000259" key="2">
    <source>
        <dbReference type="SMART" id="SM00867"/>
    </source>
</evidence>
<dbReference type="InterPro" id="IPR007372">
    <property type="entry name" value="Lipid/polyisoprenoid-bd_YceI"/>
</dbReference>
<name>A0A1X7FZ25_9SPHN</name>
<dbReference type="Proteomes" id="UP000192934">
    <property type="component" value="Chromosome I"/>
</dbReference>
<evidence type="ECO:0000313" key="4">
    <source>
        <dbReference type="Proteomes" id="UP000192934"/>
    </source>
</evidence>
<keyword evidence="4" id="KW-1185">Reference proteome</keyword>
<dbReference type="Gene3D" id="2.40.128.110">
    <property type="entry name" value="Lipid/polyisoprenoid-binding, YceI-like"/>
    <property type="match status" value="1"/>
</dbReference>
<protein>
    <submittedName>
        <fullName evidence="3">Polyisoprenoid-binding protein YceI</fullName>
    </submittedName>
</protein>
<gene>
    <name evidence="3" type="ORF">SAMN06295910_0370</name>
</gene>
<evidence type="ECO:0000313" key="3">
    <source>
        <dbReference type="EMBL" id="SMF61384.1"/>
    </source>
</evidence>
<organism evidence="3 4">
    <name type="scientific">Allosphingosinicella indica</name>
    <dbReference type="NCBI Taxonomy" id="941907"/>
    <lineage>
        <taxon>Bacteria</taxon>
        <taxon>Pseudomonadati</taxon>
        <taxon>Pseudomonadota</taxon>
        <taxon>Alphaproteobacteria</taxon>
        <taxon>Sphingomonadales</taxon>
        <taxon>Sphingomonadaceae</taxon>
        <taxon>Allosphingosinicella</taxon>
    </lineage>
</organism>
<feature type="domain" description="Lipid/polyisoprenoid-binding YceI-like" evidence="2">
    <location>
        <begin position="40"/>
        <end position="204"/>
    </location>
</feature>
<dbReference type="STRING" id="941907.SAMN06295910_0370"/>
<dbReference type="SUPFAM" id="SSF101874">
    <property type="entry name" value="YceI-like"/>
    <property type="match status" value="1"/>
</dbReference>
<accession>A0A1X7FZ25</accession>
<dbReference type="RefSeq" id="WP_085217256.1">
    <property type="nucleotide sequence ID" value="NZ_LT840185.1"/>
</dbReference>
<evidence type="ECO:0000256" key="1">
    <source>
        <dbReference type="SAM" id="SignalP"/>
    </source>
</evidence>
<dbReference type="EMBL" id="LT840185">
    <property type="protein sequence ID" value="SMF61384.1"/>
    <property type="molecule type" value="Genomic_DNA"/>
</dbReference>
<dbReference type="AlphaFoldDB" id="A0A1X7FZ25"/>
<dbReference type="PANTHER" id="PTHR34406">
    <property type="entry name" value="PROTEIN YCEI"/>
    <property type="match status" value="1"/>
</dbReference>
<sequence length="207" mass="21629">MRAVVFALALAAMPAAAIAWQQAAPASPAATAPRDVQAGAYVLDKSHAKIVWGINHLGFSTYYGEFTDFDAKLSLDPANPAASTLEVTVKTASVATHNDKLDAHLKSADFFDAAKFPETRFVSTAVRPTGERSADVTGNLTLHGVTRPVTLAVTYNGAGKSPVSGQYVAGFSATATIQRTEFGIDQYAPALGDAVELKISGEFNPAA</sequence>
<reference evidence="4" key="1">
    <citation type="submission" date="2017-04" db="EMBL/GenBank/DDBJ databases">
        <authorList>
            <person name="Varghese N."/>
            <person name="Submissions S."/>
        </authorList>
    </citation>
    <scope>NUCLEOTIDE SEQUENCE [LARGE SCALE GENOMIC DNA]</scope>
    <source>
        <strain evidence="4">Dd16</strain>
    </source>
</reference>
<feature type="chain" id="PRO_5012372067" evidence="1">
    <location>
        <begin position="20"/>
        <end position="207"/>
    </location>
</feature>
<keyword evidence="1" id="KW-0732">Signal</keyword>
<dbReference type="PANTHER" id="PTHR34406:SF1">
    <property type="entry name" value="PROTEIN YCEI"/>
    <property type="match status" value="1"/>
</dbReference>
<dbReference type="SMART" id="SM00867">
    <property type="entry name" value="YceI"/>
    <property type="match status" value="1"/>
</dbReference>